<dbReference type="Proteomes" id="UP001054945">
    <property type="component" value="Unassembled WGS sequence"/>
</dbReference>
<evidence type="ECO:0000256" key="1">
    <source>
        <dbReference type="SAM" id="MobiDB-lite"/>
    </source>
</evidence>
<organism evidence="2 3">
    <name type="scientific">Caerostris extrusa</name>
    <name type="common">Bark spider</name>
    <name type="synonym">Caerostris bankana</name>
    <dbReference type="NCBI Taxonomy" id="172846"/>
    <lineage>
        <taxon>Eukaryota</taxon>
        <taxon>Metazoa</taxon>
        <taxon>Ecdysozoa</taxon>
        <taxon>Arthropoda</taxon>
        <taxon>Chelicerata</taxon>
        <taxon>Arachnida</taxon>
        <taxon>Araneae</taxon>
        <taxon>Araneomorphae</taxon>
        <taxon>Entelegynae</taxon>
        <taxon>Araneoidea</taxon>
        <taxon>Araneidae</taxon>
        <taxon>Caerostris</taxon>
    </lineage>
</organism>
<dbReference type="EMBL" id="BPLR01020146">
    <property type="protein sequence ID" value="GIX75192.1"/>
    <property type="molecule type" value="Genomic_DNA"/>
</dbReference>
<feature type="compositionally biased region" description="Basic and acidic residues" evidence="1">
    <location>
        <begin position="35"/>
        <end position="48"/>
    </location>
</feature>
<name>A0AAV4MUY4_CAEEX</name>
<comment type="caution">
    <text evidence="2">The sequence shown here is derived from an EMBL/GenBank/DDBJ whole genome shotgun (WGS) entry which is preliminary data.</text>
</comment>
<feature type="region of interest" description="Disordered" evidence="1">
    <location>
        <begin position="1"/>
        <end position="48"/>
    </location>
</feature>
<reference evidence="2 3" key="1">
    <citation type="submission" date="2021-06" db="EMBL/GenBank/DDBJ databases">
        <title>Caerostris extrusa draft genome.</title>
        <authorList>
            <person name="Kono N."/>
            <person name="Arakawa K."/>
        </authorList>
    </citation>
    <scope>NUCLEOTIDE SEQUENCE [LARGE SCALE GENOMIC DNA]</scope>
</reference>
<keyword evidence="3" id="KW-1185">Reference proteome</keyword>
<sequence>PLRSSSLQRKLQAKNPFEHVEESSCSSSESDDLEDIYKERKIADQAFP</sequence>
<feature type="non-terminal residue" evidence="2">
    <location>
        <position position="1"/>
    </location>
</feature>
<gene>
    <name evidence="2" type="ORF">CEXT_392401</name>
</gene>
<proteinExistence type="predicted"/>
<evidence type="ECO:0000313" key="2">
    <source>
        <dbReference type="EMBL" id="GIX75192.1"/>
    </source>
</evidence>
<evidence type="ECO:0000313" key="3">
    <source>
        <dbReference type="Proteomes" id="UP001054945"/>
    </source>
</evidence>
<protein>
    <submittedName>
        <fullName evidence="2">Uncharacterized protein</fullName>
    </submittedName>
</protein>
<accession>A0AAV4MUY4</accession>
<dbReference type="AlphaFoldDB" id="A0AAV4MUY4"/>